<protein>
    <submittedName>
        <fullName evidence="1">Uncharacterized protein</fullName>
    </submittedName>
</protein>
<dbReference type="EMBL" id="BK015978">
    <property type="protein sequence ID" value="DAF88132.1"/>
    <property type="molecule type" value="Genomic_DNA"/>
</dbReference>
<name>A0A8S5U101_9CAUD</name>
<evidence type="ECO:0000313" key="1">
    <source>
        <dbReference type="EMBL" id="DAF88132.1"/>
    </source>
</evidence>
<proteinExistence type="predicted"/>
<organism evidence="1">
    <name type="scientific">Siphoviridae sp. ctub511</name>
    <dbReference type="NCBI Taxonomy" id="2825714"/>
    <lineage>
        <taxon>Viruses</taxon>
        <taxon>Duplodnaviria</taxon>
        <taxon>Heunggongvirae</taxon>
        <taxon>Uroviricota</taxon>
        <taxon>Caudoviricetes</taxon>
    </lineage>
</organism>
<reference evidence="1" key="1">
    <citation type="journal article" date="2021" name="Proc. Natl. Acad. Sci. U.S.A.">
        <title>A Catalog of Tens of Thousands of Viruses from Human Metagenomes Reveals Hidden Associations with Chronic Diseases.</title>
        <authorList>
            <person name="Tisza M.J."/>
            <person name="Buck C.B."/>
        </authorList>
    </citation>
    <scope>NUCLEOTIDE SEQUENCE</scope>
    <source>
        <strain evidence="1">Ctub511</strain>
    </source>
</reference>
<sequence length="70" mass="8203">MLNLEPKHKKKSRLERFFGDLLGTKKTKPRTECDWVDPRIPTDEELDKVVDEYLAIKLVSVPENDLAFMD</sequence>
<accession>A0A8S5U101</accession>